<keyword evidence="2" id="KW-1185">Reference proteome</keyword>
<gene>
    <name evidence="1" type="ORF">KPL71_010121</name>
</gene>
<dbReference type="EMBL" id="CM039172">
    <property type="protein sequence ID" value="KAH9785958.1"/>
    <property type="molecule type" value="Genomic_DNA"/>
</dbReference>
<dbReference type="Proteomes" id="UP000829398">
    <property type="component" value="Chromosome 3"/>
</dbReference>
<reference evidence="2" key="1">
    <citation type="journal article" date="2023" name="Hortic. Res.">
        <title>A chromosome-level phased genome enabling allele-level studies in sweet orange: a case study on citrus Huanglongbing tolerance.</title>
        <authorList>
            <person name="Wu B."/>
            <person name="Yu Q."/>
            <person name="Deng Z."/>
            <person name="Duan Y."/>
            <person name="Luo F."/>
            <person name="Gmitter F. Jr."/>
        </authorList>
    </citation>
    <scope>NUCLEOTIDE SEQUENCE [LARGE SCALE GENOMIC DNA]</scope>
    <source>
        <strain evidence="2">cv. Valencia</strain>
    </source>
</reference>
<comment type="caution">
    <text evidence="1">The sequence shown here is derived from an EMBL/GenBank/DDBJ whole genome shotgun (WGS) entry which is preliminary data.</text>
</comment>
<organism evidence="1 2">
    <name type="scientific">Citrus sinensis</name>
    <name type="common">Sweet orange</name>
    <name type="synonym">Citrus aurantium var. sinensis</name>
    <dbReference type="NCBI Taxonomy" id="2711"/>
    <lineage>
        <taxon>Eukaryota</taxon>
        <taxon>Viridiplantae</taxon>
        <taxon>Streptophyta</taxon>
        <taxon>Embryophyta</taxon>
        <taxon>Tracheophyta</taxon>
        <taxon>Spermatophyta</taxon>
        <taxon>Magnoliopsida</taxon>
        <taxon>eudicotyledons</taxon>
        <taxon>Gunneridae</taxon>
        <taxon>Pentapetalae</taxon>
        <taxon>rosids</taxon>
        <taxon>malvids</taxon>
        <taxon>Sapindales</taxon>
        <taxon>Rutaceae</taxon>
        <taxon>Aurantioideae</taxon>
        <taxon>Citrus</taxon>
    </lineage>
</organism>
<protein>
    <submittedName>
        <fullName evidence="1">Protein HUA2-LIKE 2</fullName>
    </submittedName>
</protein>
<name>A0ACB8MJ65_CITSI</name>
<sequence length="1429" mass="156513">MPANFIAKSCLENPRQSQIAPSQFYRLSVVQFSDGAESEKRSEQSRGRGRRSSPVEGRRSRACQSQRIPRLACHGSGAFWHCYLAFCNPADVEAFTEEKKQSLLTKRQGRGADFVRAVQEIIDSYEKLKKQDQVDSNSGDELTVANGGNSVNSISHLKDRTEASEATLDSQMKPSNSTAGDGLNLPTEDSPAGRQLDALPAKEPLPEQPSENLVAKATPVLTTYSSRKRSGGSRLQSTQRMAPSTRRSRSSTMVESCRLQNLMMPYNNEGKNAEGISAKSILDGSLIRNKRTRKSPDGSECNDLDSSALMSNGSIEDNSSEIVTVESDAFSLNEGSTVDSGCKVEDSETVLECLDGDEMLSKRLDFQIKAVVVKKKRKPNRKRVCNDAVDPPARINTATEVDVSTRNTCHSSENTGGNLDERDFKEDGDEHLPLVKRARVRMGKPSSEEELKSSLQTEEKPSKDTAVNLVEHISPSLNNDDEGFTEKGPSLVKESTDSVSPSKVCSEVSGNRPQLWKGTTNQSFGCSADGEAALPPSKRLHRALEAMSANAAEEGQASVQASSLINTSINGCCVNSICKCSHETVDSRERSGSGLQNVPTCDQLSENCNSQKQESFRDDVGSVDNVDGKDLPGSPFSVHTIQTAVQTQTPVNILPDPKKRHSSFQLYQNSLDQLSLKDEGSAEDLQLKDSRVENVDKEFNTSALVELSLDPVSGADESVKLSPQNGSNELQYSVQGMSYENSESLKSQIDDNCHINARCEAVEEIKQNEKQKEMSSVSISDDHLGDKGVASVLFSSSPAEGVDSPARVSPPNTSLCHVSTSESANIVQSSSSSPYARSQYKKSLGAPVADEGKVDTTLTQRPKSVGKWSSCSEAHAALSSFEAVLGSLTRTKESIGRATRIAIDCAKFGVSSKVVEIVARHLESESSLYRRVDLFFLVDSIMQCSRGDVSGIFPSAILTVLPRLLSAAAPPGNVAQENRRQCLKASENVLRLWLERRILPESIIRHHMRELDTVTCSSSAVAYSRRSSRTERALDDPVRDMEGMLVDEYGSNSSFQLPGFCMPRMLKDDDDGSDSDGGSFEAVTPEHNSEIPEERDANPSMKKHRHILEEVDGELEMEDVAPTCDNEMSSTVLVDIAQTSHDQLLSFVPPLPQDVPPSSPPLPSSPPPVLPPPPSIPHSCAFSDSYSNGASMQNMQNDGQQSVTQQSVAPRINSTVSTNAVHYHASECRDHQMPMQMPESTSSFGCYSMRPSNNFQQTDGPRFHNKPYPPRPPHAPQSNHFSYVQASQSAKSRREAPHPSNSHRFHPHPNFDGGNFYNNHDRMKPGPYEHRESWRFSAPSFSGPRYPDEARECYPSGSYGGPLREPPRYSNRGWAYPPRPMNHRHMRPPSGGAVPVGIRGTATNIFDLGYCGLLKQRDSLCWTSNRNFS</sequence>
<accession>A0ACB8MJ65</accession>
<evidence type="ECO:0000313" key="1">
    <source>
        <dbReference type="EMBL" id="KAH9785958.1"/>
    </source>
</evidence>
<evidence type="ECO:0000313" key="2">
    <source>
        <dbReference type="Proteomes" id="UP000829398"/>
    </source>
</evidence>
<proteinExistence type="predicted"/>